<organism evidence="6 7">
    <name type="scientific">Pedobacter fastidiosus</name>
    <dbReference type="NCBI Taxonomy" id="2765361"/>
    <lineage>
        <taxon>Bacteria</taxon>
        <taxon>Pseudomonadati</taxon>
        <taxon>Bacteroidota</taxon>
        <taxon>Sphingobacteriia</taxon>
        <taxon>Sphingobacteriales</taxon>
        <taxon>Sphingobacteriaceae</taxon>
        <taxon>Pedobacter</taxon>
    </lineage>
</organism>
<comment type="caution">
    <text evidence="6">The sequence shown here is derived from an EMBL/GenBank/DDBJ whole genome shotgun (WGS) entry which is preliminary data.</text>
</comment>
<evidence type="ECO:0000256" key="1">
    <source>
        <dbReference type="ARBA" id="ARBA00006601"/>
    </source>
</evidence>
<accession>A0ABR7KR74</accession>
<comment type="similarity">
    <text evidence="1 4">Belongs to the UDP-glucose/GDP-mannose dehydrogenase family.</text>
</comment>
<dbReference type="Pfam" id="PF00984">
    <property type="entry name" value="UDPG_MGDP_dh"/>
    <property type="match status" value="1"/>
</dbReference>
<dbReference type="InterPro" id="IPR001732">
    <property type="entry name" value="UDP-Glc/GDP-Man_DH_N"/>
</dbReference>
<proteinExistence type="inferred from homology"/>
<evidence type="ECO:0000313" key="6">
    <source>
        <dbReference type="EMBL" id="MBC6110567.1"/>
    </source>
</evidence>
<name>A0ABR7KR74_9SPHI</name>
<gene>
    <name evidence="6" type="ORF">H7U22_09030</name>
</gene>
<keyword evidence="2" id="KW-0560">Oxidoreductase</keyword>
<keyword evidence="7" id="KW-1185">Reference proteome</keyword>
<protein>
    <submittedName>
        <fullName evidence="6">Nucleotide sugar dehydrogenase</fullName>
    </submittedName>
</protein>
<reference evidence="6 7" key="1">
    <citation type="submission" date="2020-08" db="EMBL/GenBank/DDBJ databases">
        <authorList>
            <person name="Sun Q."/>
            <person name="Inoue M."/>
        </authorList>
    </citation>
    <scope>NUCLEOTIDE SEQUENCE [LARGE SCALE GENOMIC DNA]</scope>
    <source>
        <strain evidence="6 7">CCM 8938</strain>
    </source>
</reference>
<dbReference type="SUPFAM" id="SSF51735">
    <property type="entry name" value="NAD(P)-binding Rossmann-fold domains"/>
    <property type="match status" value="1"/>
</dbReference>
<dbReference type="PIRSF" id="PIRSF000124">
    <property type="entry name" value="UDPglc_GDPman_dh"/>
    <property type="match status" value="1"/>
</dbReference>
<dbReference type="RefSeq" id="WP_187071042.1">
    <property type="nucleotide sequence ID" value="NZ_JACRYL010000007.1"/>
</dbReference>
<dbReference type="InterPro" id="IPR008927">
    <property type="entry name" value="6-PGluconate_DH-like_C_sf"/>
</dbReference>
<dbReference type="EMBL" id="JACRYL010000007">
    <property type="protein sequence ID" value="MBC6110567.1"/>
    <property type="molecule type" value="Genomic_DNA"/>
</dbReference>
<dbReference type="InterPro" id="IPR017476">
    <property type="entry name" value="UDP-Glc/GDP-Man"/>
</dbReference>
<dbReference type="Pfam" id="PF03721">
    <property type="entry name" value="UDPG_MGDP_dh_N"/>
    <property type="match status" value="1"/>
</dbReference>
<evidence type="ECO:0000259" key="5">
    <source>
        <dbReference type="SMART" id="SM00984"/>
    </source>
</evidence>
<dbReference type="PIRSF" id="PIRSF500136">
    <property type="entry name" value="UDP_ManNAc_DH"/>
    <property type="match status" value="1"/>
</dbReference>
<dbReference type="PANTHER" id="PTHR43491">
    <property type="entry name" value="UDP-N-ACETYL-D-MANNOSAMINE DEHYDROGENASE"/>
    <property type="match status" value="1"/>
</dbReference>
<dbReference type="InterPro" id="IPR014027">
    <property type="entry name" value="UDP-Glc/GDP-Man_DH_C"/>
</dbReference>
<dbReference type="PANTHER" id="PTHR43491:SF2">
    <property type="entry name" value="UDP-N-ACETYL-D-MANNOSAMINE DEHYDROGENASE"/>
    <property type="match status" value="1"/>
</dbReference>
<dbReference type="SMART" id="SM00984">
    <property type="entry name" value="UDPG_MGDP_dh_C"/>
    <property type="match status" value="1"/>
</dbReference>
<evidence type="ECO:0000256" key="3">
    <source>
        <dbReference type="ARBA" id="ARBA00023027"/>
    </source>
</evidence>
<dbReference type="InterPro" id="IPR028359">
    <property type="entry name" value="UDP_ManNAc/GlcNAc_DH"/>
</dbReference>
<dbReference type="Pfam" id="PF03720">
    <property type="entry name" value="UDPG_MGDP_dh_C"/>
    <property type="match status" value="1"/>
</dbReference>
<dbReference type="InterPro" id="IPR036220">
    <property type="entry name" value="UDP-Glc/GDP-Man_DH_C_sf"/>
</dbReference>
<feature type="domain" description="UDP-glucose/GDP-mannose dehydrogenase C-terminal" evidence="5">
    <location>
        <begin position="323"/>
        <end position="420"/>
    </location>
</feature>
<dbReference type="Proteomes" id="UP000652755">
    <property type="component" value="Unassembled WGS sequence"/>
</dbReference>
<dbReference type="Gene3D" id="3.40.50.720">
    <property type="entry name" value="NAD(P)-binding Rossmann-like Domain"/>
    <property type="match status" value="2"/>
</dbReference>
<sequence length="427" mass="47572">MDRKKQIAIIGLGYVGLPLAIEFAKKYNVVGFDTNEDRIKELKRISDNTREANLEDLKLVTTSFSNTNGLSLSSSLPDISTCNIYIVTVPTPIDHLKRPDLEPLLNASKMLGIVLKKGDVVIYESTVYPGCTEEDCVPVLEKISGLKYNLDFFCGYSPERINPGDKVNTLTKIKKVTSGSTPEIAIEINNLYSSIITAGTHLAPSIKVAEASKAIENAQRDVNISFVNELALIFDRMNIDTSDVLAAASTKWNFLNYKPGLVGGHCIGVDPYYLAHKSESLGYKPEVILSGRRVNDNMGMFVANKVIKMMVAKDKTIKNAKVLILGFAFKENCPDVRNTRVVDIYKELQSFSIKVDVYDPWANAEEVKQEYKIDLISQPESKIYDAVILAVAHKQFLDLDFSIFKNNAAIIFDTKSFIDRDFADARL</sequence>
<dbReference type="InterPro" id="IPR036291">
    <property type="entry name" value="NAD(P)-bd_dom_sf"/>
</dbReference>
<dbReference type="SUPFAM" id="SSF52413">
    <property type="entry name" value="UDP-glucose/GDP-mannose dehydrogenase C-terminal domain"/>
    <property type="match status" value="1"/>
</dbReference>
<dbReference type="InterPro" id="IPR014026">
    <property type="entry name" value="UDP-Glc/GDP-Man_DH_dimer"/>
</dbReference>
<dbReference type="SUPFAM" id="SSF48179">
    <property type="entry name" value="6-phosphogluconate dehydrogenase C-terminal domain-like"/>
    <property type="match status" value="1"/>
</dbReference>
<keyword evidence="3" id="KW-0520">NAD</keyword>
<evidence type="ECO:0000313" key="7">
    <source>
        <dbReference type="Proteomes" id="UP000652755"/>
    </source>
</evidence>
<dbReference type="NCBIfam" id="TIGR03026">
    <property type="entry name" value="NDP-sugDHase"/>
    <property type="match status" value="1"/>
</dbReference>
<evidence type="ECO:0000256" key="2">
    <source>
        <dbReference type="ARBA" id="ARBA00023002"/>
    </source>
</evidence>
<evidence type="ECO:0000256" key="4">
    <source>
        <dbReference type="PIRNR" id="PIRNR000124"/>
    </source>
</evidence>